<evidence type="ECO:0000313" key="1">
    <source>
        <dbReference type="EMBL" id="PRP74044.1"/>
    </source>
</evidence>
<dbReference type="OrthoDB" id="414982at2759"/>
<dbReference type="Proteomes" id="UP000241769">
    <property type="component" value="Unassembled WGS sequence"/>
</dbReference>
<accession>A0A2P6MQS1</accession>
<dbReference type="EMBL" id="MDYQ01000503">
    <property type="protein sequence ID" value="PRP74044.1"/>
    <property type="molecule type" value="Genomic_DNA"/>
</dbReference>
<protein>
    <submittedName>
        <fullName evidence="1">Uncharacterized protein</fullName>
    </submittedName>
</protein>
<sequence>MTTVKNIPAKTYYKQKYDQYKQLLDIKLRQDVSQGSYDNVIQDYHAGCTRGELCTRYKLSYLKLKIILRDEHSFKIPSADVADIKLKLQNKSTTKKEIMGTTNYRTLLMTKNNMELLNYVSVAQISYQNILKNYLKHDLRTIPTRREVIHSQYTIWLPTGKTKSIFAEFEGRLGGNQCTLKDSSLCLIPKKFSETSATKKHIQCMFIEKEHLGFLWFEIILYKQRLIELFGSYVAKEEDRIYQGKQTSDDNLITKSSSEKEFCKLMVLQLNTH</sequence>
<dbReference type="AlphaFoldDB" id="A0A2P6MQS1"/>
<name>A0A2P6MQS1_9EUKA</name>
<gene>
    <name evidence="1" type="ORF">PROFUN_16375</name>
</gene>
<comment type="caution">
    <text evidence="1">The sequence shown here is derived from an EMBL/GenBank/DDBJ whole genome shotgun (WGS) entry which is preliminary data.</text>
</comment>
<keyword evidence="2" id="KW-1185">Reference proteome</keyword>
<dbReference type="InParanoid" id="A0A2P6MQS1"/>
<evidence type="ECO:0000313" key="2">
    <source>
        <dbReference type="Proteomes" id="UP000241769"/>
    </source>
</evidence>
<organism evidence="1 2">
    <name type="scientific">Planoprotostelium fungivorum</name>
    <dbReference type="NCBI Taxonomy" id="1890364"/>
    <lineage>
        <taxon>Eukaryota</taxon>
        <taxon>Amoebozoa</taxon>
        <taxon>Evosea</taxon>
        <taxon>Variosea</taxon>
        <taxon>Cavosteliida</taxon>
        <taxon>Cavosteliaceae</taxon>
        <taxon>Planoprotostelium</taxon>
    </lineage>
</organism>
<reference evidence="1 2" key="1">
    <citation type="journal article" date="2018" name="Genome Biol. Evol.">
        <title>Multiple Roots of Fruiting Body Formation in Amoebozoa.</title>
        <authorList>
            <person name="Hillmann F."/>
            <person name="Forbes G."/>
            <person name="Novohradska S."/>
            <person name="Ferling I."/>
            <person name="Riege K."/>
            <person name="Groth M."/>
            <person name="Westermann M."/>
            <person name="Marz M."/>
            <person name="Spaller T."/>
            <person name="Winckler T."/>
            <person name="Schaap P."/>
            <person name="Glockner G."/>
        </authorList>
    </citation>
    <scope>NUCLEOTIDE SEQUENCE [LARGE SCALE GENOMIC DNA]</scope>
    <source>
        <strain evidence="1 2">Jena</strain>
    </source>
</reference>
<proteinExistence type="predicted"/>